<proteinExistence type="predicted"/>
<dbReference type="InterPro" id="IPR036291">
    <property type="entry name" value="NAD(P)-bd_dom_sf"/>
</dbReference>
<dbReference type="InterPro" id="IPR052184">
    <property type="entry name" value="SDR_enzymes"/>
</dbReference>
<dbReference type="AlphaFoldDB" id="A0A917LFM9"/>
<keyword evidence="2" id="KW-1185">Reference proteome</keyword>
<name>A0A917LFM9_9NOCA</name>
<dbReference type="PANTHER" id="PTHR45458:SF1">
    <property type="entry name" value="SHORT CHAIN DEHYDROGENASE"/>
    <property type="match status" value="1"/>
</dbReference>
<reference evidence="1" key="1">
    <citation type="journal article" date="2014" name="Int. J. Syst. Evol. Microbiol.">
        <title>Complete genome sequence of Corynebacterium casei LMG S-19264T (=DSM 44701T), isolated from a smear-ripened cheese.</title>
        <authorList>
            <consortium name="US DOE Joint Genome Institute (JGI-PGF)"/>
            <person name="Walter F."/>
            <person name="Albersmeier A."/>
            <person name="Kalinowski J."/>
            <person name="Ruckert C."/>
        </authorList>
    </citation>
    <scope>NUCLEOTIDE SEQUENCE</scope>
    <source>
        <strain evidence="1">CCM 7905</strain>
    </source>
</reference>
<dbReference type="GO" id="GO:0016616">
    <property type="term" value="F:oxidoreductase activity, acting on the CH-OH group of donors, NAD or NADP as acceptor"/>
    <property type="evidence" value="ECO:0007669"/>
    <property type="project" value="TreeGrafter"/>
</dbReference>
<dbReference type="EMBL" id="BMCU01000004">
    <property type="protein sequence ID" value="GGG19842.1"/>
    <property type="molecule type" value="Genomic_DNA"/>
</dbReference>
<dbReference type="Pfam" id="PF00106">
    <property type="entry name" value="adh_short"/>
    <property type="match status" value="1"/>
</dbReference>
<comment type="caution">
    <text evidence="1">The sequence shown here is derived from an EMBL/GenBank/DDBJ whole genome shotgun (WGS) entry which is preliminary data.</text>
</comment>
<reference evidence="1" key="2">
    <citation type="submission" date="2020-09" db="EMBL/GenBank/DDBJ databases">
        <authorList>
            <person name="Sun Q."/>
            <person name="Sedlacek I."/>
        </authorList>
    </citation>
    <scope>NUCLEOTIDE SEQUENCE</scope>
    <source>
        <strain evidence="1">CCM 7905</strain>
    </source>
</reference>
<evidence type="ECO:0000313" key="1">
    <source>
        <dbReference type="EMBL" id="GGG19842.1"/>
    </source>
</evidence>
<accession>A0A917LFM9</accession>
<dbReference type="InterPro" id="IPR002347">
    <property type="entry name" value="SDR_fam"/>
</dbReference>
<dbReference type="PRINTS" id="PR00081">
    <property type="entry name" value="GDHRDH"/>
</dbReference>
<dbReference type="SUPFAM" id="SSF51735">
    <property type="entry name" value="NAD(P)-binding Rossmann-fold domains"/>
    <property type="match status" value="1"/>
</dbReference>
<gene>
    <name evidence="1" type="ORF">GCM10007304_37170</name>
</gene>
<dbReference type="Proteomes" id="UP000654257">
    <property type="component" value="Unassembled WGS sequence"/>
</dbReference>
<dbReference type="RefSeq" id="WP_188546385.1">
    <property type="nucleotide sequence ID" value="NZ_BMCU01000004.1"/>
</dbReference>
<dbReference type="Gene3D" id="3.40.50.720">
    <property type="entry name" value="NAD(P)-binding Rossmann-like Domain"/>
    <property type="match status" value="1"/>
</dbReference>
<organism evidence="1 2">
    <name type="scientific">Rhodococcoides trifolii</name>
    <dbReference type="NCBI Taxonomy" id="908250"/>
    <lineage>
        <taxon>Bacteria</taxon>
        <taxon>Bacillati</taxon>
        <taxon>Actinomycetota</taxon>
        <taxon>Actinomycetes</taxon>
        <taxon>Mycobacteriales</taxon>
        <taxon>Nocardiaceae</taxon>
        <taxon>Rhodococcoides</taxon>
    </lineage>
</organism>
<dbReference type="PANTHER" id="PTHR45458">
    <property type="entry name" value="SHORT-CHAIN DEHYDROGENASE/REDUCTASE SDR"/>
    <property type="match status" value="1"/>
</dbReference>
<protein>
    <submittedName>
        <fullName evidence="1">Short-chain dehydrogenase</fullName>
    </submittedName>
</protein>
<evidence type="ECO:0000313" key="2">
    <source>
        <dbReference type="Proteomes" id="UP000654257"/>
    </source>
</evidence>
<sequence length="234" mass="24685">MANETGAKTALVVGGSRSLGLRITEELLGRGWDVIATVRSAGSEGLELLRETYPSGGLTVETLDMTEPSQIDALKERLDGTSLDLLFVNAGITNADEPVGAVSTDDFVKVMVTNALSPMRVIETLGSLVTPAGTIGVMSSRQGSVSFNTVGGHEVYRASKSALNQLVRSYAARTSADSRTLLLVHPGWVQTELGGTDARLTVEESARGVADVLEDHGGDGGLQFIDYQGHIVPW</sequence>